<keyword evidence="11 12" id="KW-0119">Carbohydrate metabolism</keyword>
<evidence type="ECO:0000256" key="8">
    <source>
        <dbReference type="ARBA" id="ARBA00022840"/>
    </source>
</evidence>
<reference evidence="15" key="2">
    <citation type="submission" date="2017-05" db="EMBL/GenBank/DDBJ databases">
        <authorList>
            <consortium name="The Broad Institute Genomics Platform"/>
            <consortium name="The Broad Institute Genomic Center for Infectious Diseases"/>
            <person name="Earl A."/>
            <person name="Manson A."/>
            <person name="Schwartman J."/>
            <person name="Gilmore M."/>
            <person name="Abouelleil A."/>
            <person name="Cao P."/>
            <person name="Chapman S."/>
            <person name="Cusick C."/>
            <person name="Shea T."/>
            <person name="Young S."/>
            <person name="Neafsey D."/>
            <person name="Nusbaum C."/>
            <person name="Birren B."/>
        </authorList>
    </citation>
    <scope>NUCLEOTIDE SEQUENCE</scope>
    <source>
        <strain evidence="15">9E7_DIV0242</strain>
    </source>
</reference>
<proteinExistence type="inferred from homology"/>
<comment type="pathway">
    <text evidence="12">Carbohydrate metabolism; D-ribose degradation; D-ribose 5-phosphate from beta-D-ribopyranose: step 2/2.</text>
</comment>
<keyword evidence="9 12" id="KW-0460">Magnesium</keyword>
<feature type="binding site" evidence="12">
    <location>
        <begin position="242"/>
        <end position="243"/>
    </location>
    <ligand>
        <name>ATP</name>
        <dbReference type="ChEBI" id="CHEBI:30616"/>
    </ligand>
</feature>
<dbReference type="InterPro" id="IPR002139">
    <property type="entry name" value="Ribo/fructo_kinase"/>
</dbReference>
<reference evidence="15" key="3">
    <citation type="submission" date="2024-03" db="EMBL/GenBank/DDBJ databases">
        <title>The Genome Sequence of Enterococcus sp. DIV0242b.</title>
        <authorList>
            <consortium name="The Broad Institute Genomics Platform"/>
            <consortium name="The Broad Institute Microbial Omics Core"/>
            <consortium name="The Broad Institute Genomic Center for Infectious Diseases"/>
            <person name="Earl A."/>
            <person name="Manson A."/>
            <person name="Gilmore M."/>
            <person name="Schwartman J."/>
            <person name="Shea T."/>
            <person name="Abouelleil A."/>
            <person name="Cao P."/>
            <person name="Chapman S."/>
            <person name="Cusick C."/>
            <person name="Young S."/>
            <person name="Neafsey D."/>
            <person name="Nusbaum C."/>
            <person name="Birren B."/>
        </authorList>
    </citation>
    <scope>NUCLEOTIDE SEQUENCE</scope>
    <source>
        <strain evidence="15">9E7_DIV0242</strain>
    </source>
</reference>
<dbReference type="SUPFAM" id="SSF53613">
    <property type="entry name" value="Ribokinase-like"/>
    <property type="match status" value="1"/>
</dbReference>
<dbReference type="GO" id="GO:0046872">
    <property type="term" value="F:metal ion binding"/>
    <property type="evidence" value="ECO:0007669"/>
    <property type="project" value="UniProtKB-KW"/>
</dbReference>
<evidence type="ECO:0000256" key="12">
    <source>
        <dbReference type="HAMAP-Rule" id="MF_01987"/>
    </source>
</evidence>
<dbReference type="UniPathway" id="UPA00916">
    <property type="reaction ID" value="UER00889"/>
</dbReference>
<evidence type="ECO:0000256" key="6">
    <source>
        <dbReference type="ARBA" id="ARBA00022741"/>
    </source>
</evidence>
<sequence length="302" mass="32218">MKKIAVIGSLSVDFVVETDQKPADGETVFGNSFQTSFGGKGANQAVAAKRLGAAVQMFGCVGNDTFGQEIIANLAEEGIDVTHVERVTHCASGSAHITLFQGDNSIIVVPSANNCFTPDQLNTPLYTQLLESDLVMLQHEIPQETNEAIITFCFEHGIPTILNPAPARSLSKDVIDKVSYLTPNEHEFKVLFPDKELSDVLAEYPNKLIITMGATGALVNNGQKEVLVPAFKTTPVDTTGAGDTFNGALAAGILNGLSLEASITYANLAASMSVKKLGAQGGMPKLEQMKASEFFEKAWHVE</sequence>
<dbReference type="GO" id="GO:0005524">
    <property type="term" value="F:ATP binding"/>
    <property type="evidence" value="ECO:0007669"/>
    <property type="project" value="UniProtKB-UniRule"/>
</dbReference>
<dbReference type="EC" id="2.7.1.15" evidence="2 12"/>
<comment type="cofactor">
    <cofactor evidence="12">
        <name>Mg(2+)</name>
        <dbReference type="ChEBI" id="CHEBI:18420"/>
    </cofactor>
    <text evidence="12">Requires a divalent cation, most likely magnesium in vivo, as an electrophilic catalyst to aid phosphoryl group transfer. It is the chelate of the metal and the nucleotide that is the actual substrate.</text>
</comment>
<feature type="binding site" evidence="12">
    <location>
        <begin position="211"/>
        <end position="216"/>
    </location>
    <ligand>
        <name>ATP</name>
        <dbReference type="ChEBI" id="CHEBI:30616"/>
    </ligand>
</feature>
<dbReference type="CDD" id="cd01174">
    <property type="entry name" value="ribokinase"/>
    <property type="match status" value="1"/>
</dbReference>
<feature type="binding site" evidence="12">
    <location>
        <position position="140"/>
    </location>
    <ligand>
        <name>substrate</name>
    </ligand>
</feature>
<dbReference type="Gene3D" id="3.40.1190.20">
    <property type="match status" value="1"/>
</dbReference>
<evidence type="ECO:0000256" key="3">
    <source>
        <dbReference type="ARBA" id="ARBA00016943"/>
    </source>
</evidence>
<keyword evidence="7 12" id="KW-0418">Kinase</keyword>
<evidence type="ECO:0000313" key="14">
    <source>
        <dbReference type="EMBL" id="OTP17703.1"/>
    </source>
</evidence>
<dbReference type="PANTHER" id="PTHR10584">
    <property type="entry name" value="SUGAR KINASE"/>
    <property type="match status" value="1"/>
</dbReference>
<organism evidence="14">
    <name type="scientific">Candidatus Enterococcus clewellii</name>
    <dbReference type="NCBI Taxonomy" id="1834193"/>
    <lineage>
        <taxon>Bacteria</taxon>
        <taxon>Bacillati</taxon>
        <taxon>Bacillota</taxon>
        <taxon>Bacilli</taxon>
        <taxon>Lactobacillales</taxon>
        <taxon>Enterococcaceae</taxon>
        <taxon>Enterococcus</taxon>
    </lineage>
</organism>
<dbReference type="InterPro" id="IPR011877">
    <property type="entry name" value="Ribokinase"/>
</dbReference>
<accession>A0A242K963</accession>
<feature type="domain" description="Carbohydrate kinase PfkB" evidence="13">
    <location>
        <begin position="1"/>
        <end position="285"/>
    </location>
</feature>
<dbReference type="AlphaFoldDB" id="A0A242K963"/>
<feature type="binding site" evidence="12">
    <location>
        <position position="267"/>
    </location>
    <ligand>
        <name>ATP</name>
        <dbReference type="ChEBI" id="CHEBI:30616"/>
    </ligand>
</feature>
<gene>
    <name evidence="12" type="primary">rbsK</name>
    <name evidence="14" type="ORF">A5888_001841</name>
    <name evidence="15" type="ORF">A5888_003084</name>
</gene>
<protein>
    <recommendedName>
        <fullName evidence="3 12">Ribokinase</fullName>
        <shortName evidence="12">RK</shortName>
        <ecNumber evidence="2 12">2.7.1.15</ecNumber>
    </recommendedName>
</protein>
<keyword evidence="5 12" id="KW-0479">Metal-binding</keyword>
<evidence type="ECO:0000256" key="11">
    <source>
        <dbReference type="ARBA" id="ARBA00023277"/>
    </source>
</evidence>
<keyword evidence="16" id="KW-1185">Reference proteome</keyword>
<dbReference type="EMBL" id="CP147247">
    <property type="protein sequence ID" value="WYJ91316.1"/>
    <property type="molecule type" value="Genomic_DNA"/>
</dbReference>
<evidence type="ECO:0000313" key="15">
    <source>
        <dbReference type="EMBL" id="WYJ91316.1"/>
    </source>
</evidence>
<dbReference type="InterPro" id="IPR002173">
    <property type="entry name" value="Carboh/pur_kinase_PfkB_CS"/>
</dbReference>
<dbReference type="Proteomes" id="UP000195141">
    <property type="component" value="Chromosome"/>
</dbReference>
<dbReference type="RefSeq" id="WP_086348892.1">
    <property type="nucleotide sequence ID" value="NZ_CP147247.1"/>
</dbReference>
<feature type="active site" description="Proton acceptor" evidence="12">
    <location>
        <position position="243"/>
    </location>
</feature>
<dbReference type="PRINTS" id="PR00990">
    <property type="entry name" value="RIBOKINASE"/>
</dbReference>
<evidence type="ECO:0000256" key="7">
    <source>
        <dbReference type="ARBA" id="ARBA00022777"/>
    </source>
</evidence>
<dbReference type="GO" id="GO:0004747">
    <property type="term" value="F:ribokinase activity"/>
    <property type="evidence" value="ECO:0007669"/>
    <property type="project" value="UniProtKB-UniRule"/>
</dbReference>
<evidence type="ECO:0000256" key="9">
    <source>
        <dbReference type="ARBA" id="ARBA00022842"/>
    </source>
</evidence>
<dbReference type="OrthoDB" id="9775849at2"/>
<feature type="binding site" evidence="12">
    <location>
        <position position="276"/>
    </location>
    <ligand>
        <name>K(+)</name>
        <dbReference type="ChEBI" id="CHEBI:29103"/>
    </ligand>
</feature>
<comment type="subunit">
    <text evidence="12">Homodimer.</text>
</comment>
<comment type="similarity">
    <text evidence="1">Belongs to the carbohydrate kinase pfkB family.</text>
</comment>
<keyword evidence="6 12" id="KW-0547">Nucleotide-binding</keyword>
<feature type="binding site" evidence="12">
    <location>
        <position position="273"/>
    </location>
    <ligand>
        <name>K(+)</name>
        <dbReference type="ChEBI" id="CHEBI:29103"/>
    </ligand>
</feature>
<name>A0A242K963_9ENTE</name>
<dbReference type="GO" id="GO:0019303">
    <property type="term" value="P:D-ribose catabolic process"/>
    <property type="evidence" value="ECO:0007669"/>
    <property type="project" value="UniProtKB-UniRule"/>
</dbReference>
<keyword evidence="8 12" id="KW-0067">ATP-binding</keyword>
<feature type="binding site" evidence="12">
    <location>
        <begin position="39"/>
        <end position="43"/>
    </location>
    <ligand>
        <name>substrate</name>
    </ligand>
</feature>
<dbReference type="EMBL" id="NGMM01000002">
    <property type="protein sequence ID" value="OTP17703.1"/>
    <property type="molecule type" value="Genomic_DNA"/>
</dbReference>
<feature type="binding site" evidence="12">
    <location>
        <position position="278"/>
    </location>
    <ligand>
        <name>K(+)</name>
        <dbReference type="ChEBI" id="CHEBI:29103"/>
    </ligand>
</feature>
<feature type="binding site" evidence="12">
    <location>
        <position position="239"/>
    </location>
    <ligand>
        <name>K(+)</name>
        <dbReference type="ChEBI" id="CHEBI:29103"/>
    </ligand>
</feature>
<evidence type="ECO:0000256" key="2">
    <source>
        <dbReference type="ARBA" id="ARBA00012035"/>
    </source>
</evidence>
<evidence type="ECO:0000256" key="10">
    <source>
        <dbReference type="ARBA" id="ARBA00022958"/>
    </source>
</evidence>
<comment type="activity regulation">
    <text evidence="12">Activated by a monovalent cation that binds near, but not in, the active site. The most likely occupant of the site in vivo is potassium. Ion binding induces a conformational change that may alter substrate affinity.</text>
</comment>
<comment type="similarity">
    <text evidence="12">Belongs to the carbohydrate kinase PfkB family. Ribokinase subfamily.</text>
</comment>
<comment type="catalytic activity">
    <reaction evidence="12">
        <text>D-ribose + ATP = D-ribose 5-phosphate + ADP + H(+)</text>
        <dbReference type="Rhea" id="RHEA:13697"/>
        <dbReference type="ChEBI" id="CHEBI:15378"/>
        <dbReference type="ChEBI" id="CHEBI:30616"/>
        <dbReference type="ChEBI" id="CHEBI:47013"/>
        <dbReference type="ChEBI" id="CHEBI:78346"/>
        <dbReference type="ChEBI" id="CHEBI:456216"/>
        <dbReference type="EC" id="2.7.1.15"/>
    </reaction>
</comment>
<feature type="binding site" evidence="12">
    <location>
        <position position="237"/>
    </location>
    <ligand>
        <name>K(+)</name>
        <dbReference type="ChEBI" id="CHEBI:29103"/>
    </ligand>
</feature>
<dbReference type="NCBIfam" id="TIGR02152">
    <property type="entry name" value="D_ribokin_bact"/>
    <property type="match status" value="1"/>
</dbReference>
<evidence type="ECO:0000256" key="1">
    <source>
        <dbReference type="ARBA" id="ARBA00005380"/>
    </source>
</evidence>
<dbReference type="InterPro" id="IPR029056">
    <property type="entry name" value="Ribokinase-like"/>
</dbReference>
<comment type="function">
    <text evidence="12">Catalyzes the phosphorylation of ribose at O-5 in a reaction requiring ATP and magnesium. The resulting D-ribose-5-phosphate can then be used either for sythesis of nucleotides, histidine, and tryptophan, or as a component of the pentose phosphate pathway.</text>
</comment>
<evidence type="ECO:0000313" key="16">
    <source>
        <dbReference type="Proteomes" id="UP000195141"/>
    </source>
</evidence>
<dbReference type="PROSITE" id="PS00584">
    <property type="entry name" value="PFKB_KINASES_2"/>
    <property type="match status" value="1"/>
</dbReference>
<comment type="caution">
    <text evidence="12">Lacks conserved residue(s) required for the propagation of feature annotation.</text>
</comment>
<keyword evidence="10 12" id="KW-0630">Potassium</keyword>
<evidence type="ECO:0000259" key="13">
    <source>
        <dbReference type="Pfam" id="PF00294"/>
    </source>
</evidence>
<dbReference type="HAMAP" id="MF_01987">
    <property type="entry name" value="Ribokinase"/>
    <property type="match status" value="1"/>
</dbReference>
<evidence type="ECO:0000256" key="5">
    <source>
        <dbReference type="ARBA" id="ARBA00022723"/>
    </source>
</evidence>
<keyword evidence="12" id="KW-0963">Cytoplasm</keyword>
<comment type="subcellular location">
    <subcellularLocation>
        <location evidence="12">Cytoplasm</location>
    </subcellularLocation>
</comment>
<feature type="binding site" evidence="12">
    <location>
        <begin position="11"/>
        <end position="13"/>
    </location>
    <ligand>
        <name>substrate</name>
    </ligand>
</feature>
<feature type="binding site" evidence="12">
    <location>
        <position position="184"/>
    </location>
    <ligand>
        <name>ATP</name>
        <dbReference type="ChEBI" id="CHEBI:30616"/>
    </ligand>
</feature>
<keyword evidence="4 12" id="KW-0808">Transferase</keyword>
<evidence type="ECO:0000256" key="4">
    <source>
        <dbReference type="ARBA" id="ARBA00022679"/>
    </source>
</evidence>
<feature type="binding site" evidence="12">
    <location>
        <position position="243"/>
    </location>
    <ligand>
        <name>substrate</name>
    </ligand>
</feature>
<dbReference type="GO" id="GO:0005829">
    <property type="term" value="C:cytosol"/>
    <property type="evidence" value="ECO:0007669"/>
    <property type="project" value="TreeGrafter"/>
</dbReference>
<dbReference type="Pfam" id="PF00294">
    <property type="entry name" value="PfkB"/>
    <property type="match status" value="1"/>
</dbReference>
<dbReference type="PANTHER" id="PTHR10584:SF166">
    <property type="entry name" value="RIBOKINASE"/>
    <property type="match status" value="1"/>
</dbReference>
<dbReference type="InterPro" id="IPR011611">
    <property type="entry name" value="PfkB_dom"/>
</dbReference>
<reference evidence="14" key="1">
    <citation type="submission" date="2017-05" db="EMBL/GenBank/DDBJ databases">
        <title>The Genome Sequence of Enterococcus sp. 9E7_DIV0242.</title>
        <authorList>
            <consortium name="The Broad Institute Genomics Platform"/>
            <consortium name="The Broad Institute Genomic Center for Infectious Diseases"/>
            <person name="Earl A."/>
            <person name="Manson A."/>
            <person name="Schwartman J."/>
            <person name="Gilmore M."/>
            <person name="Abouelleil A."/>
            <person name="Cao P."/>
            <person name="Chapman S."/>
            <person name="Cusick C."/>
            <person name="Shea T."/>
            <person name="Young S."/>
            <person name="Neafsey D."/>
            <person name="Nusbaum C."/>
            <person name="Birren B."/>
        </authorList>
    </citation>
    <scope>NUCLEOTIDE SEQUENCE [LARGE SCALE GENOMIC DNA]</scope>
    <source>
        <strain evidence="14">9E7_DIV0242</strain>
    </source>
</reference>